<name>A0A843UQB6_COLES</name>
<proteinExistence type="predicted"/>
<dbReference type="InterPro" id="IPR024752">
    <property type="entry name" value="Myb/SANT-like_dom"/>
</dbReference>
<organism evidence="3 4">
    <name type="scientific">Colocasia esculenta</name>
    <name type="common">Wild taro</name>
    <name type="synonym">Arum esculentum</name>
    <dbReference type="NCBI Taxonomy" id="4460"/>
    <lineage>
        <taxon>Eukaryota</taxon>
        <taxon>Viridiplantae</taxon>
        <taxon>Streptophyta</taxon>
        <taxon>Embryophyta</taxon>
        <taxon>Tracheophyta</taxon>
        <taxon>Spermatophyta</taxon>
        <taxon>Magnoliopsida</taxon>
        <taxon>Liliopsida</taxon>
        <taxon>Araceae</taxon>
        <taxon>Aroideae</taxon>
        <taxon>Colocasieae</taxon>
        <taxon>Colocasia</taxon>
    </lineage>
</organism>
<dbReference type="PANTHER" id="PTHR47851">
    <property type="entry name" value="OS06G0588700 PROTEIN-RELATED"/>
    <property type="match status" value="1"/>
</dbReference>
<keyword evidence="4" id="KW-1185">Reference proteome</keyword>
<sequence length="379" mass="43169">MLHILGNRDMDRSHSMTDREERLRMSNEGGDGPSQIPIMGGQDRSRLSEYQFLHQGPMDNWQSHAANRGQSLPEYRFHPSLGAGVVDSQYRPETQFNVFNAPSPMEILDDIGTDRVKDKGQSKGRTCKGSGQSVKAVWDERKHAIFVRICLEQKIAGNKPSNTLNKLEYDNLEREFFKESGTHYIRSQLKNHWDSTRDWQIWKALGKQTGIGWDEVKQTYSQMTEWWENFGKTWPGAEKFATTPLAHERDLDSLFLEGAALGEDTYIPSSGIIPPAILLYITQNTSKIDPPISESGSVAAFDGRERRKVLGLSLSPTEESLCANSQEGHSRLERKSRFVRESRLKIAEYPVTKRGLRRSCDISDKSGYNNLRKQYAVLR</sequence>
<feature type="domain" description="Myb/SANT-like" evidence="2">
    <location>
        <begin position="138"/>
        <end position="230"/>
    </location>
</feature>
<feature type="compositionally biased region" description="Basic and acidic residues" evidence="1">
    <location>
        <begin position="1"/>
        <end position="25"/>
    </location>
</feature>
<evidence type="ECO:0000256" key="1">
    <source>
        <dbReference type="SAM" id="MobiDB-lite"/>
    </source>
</evidence>
<feature type="region of interest" description="Disordered" evidence="1">
    <location>
        <begin position="1"/>
        <end position="40"/>
    </location>
</feature>
<evidence type="ECO:0000259" key="2">
    <source>
        <dbReference type="Pfam" id="PF12776"/>
    </source>
</evidence>
<gene>
    <name evidence="3" type="ORF">Taro_018205</name>
</gene>
<dbReference type="PANTHER" id="PTHR47851:SF1">
    <property type="entry name" value="OS06G0588700 PROTEIN"/>
    <property type="match status" value="1"/>
</dbReference>
<comment type="caution">
    <text evidence="3">The sequence shown here is derived from an EMBL/GenBank/DDBJ whole genome shotgun (WGS) entry which is preliminary data.</text>
</comment>
<accession>A0A843UQB6</accession>
<dbReference type="OrthoDB" id="683049at2759"/>
<evidence type="ECO:0000313" key="4">
    <source>
        <dbReference type="Proteomes" id="UP000652761"/>
    </source>
</evidence>
<dbReference type="EMBL" id="NMUH01000842">
    <property type="protein sequence ID" value="MQL85668.1"/>
    <property type="molecule type" value="Genomic_DNA"/>
</dbReference>
<reference evidence="3" key="1">
    <citation type="submission" date="2017-07" db="EMBL/GenBank/DDBJ databases">
        <title>Taro Niue Genome Assembly and Annotation.</title>
        <authorList>
            <person name="Atibalentja N."/>
            <person name="Keating K."/>
            <person name="Fields C.J."/>
        </authorList>
    </citation>
    <scope>NUCLEOTIDE SEQUENCE</scope>
    <source>
        <strain evidence="3">Niue_2</strain>
        <tissue evidence="3">Leaf</tissue>
    </source>
</reference>
<protein>
    <recommendedName>
        <fullName evidence="2">Myb/SANT-like domain-containing protein</fullName>
    </recommendedName>
</protein>
<dbReference type="Pfam" id="PF12776">
    <property type="entry name" value="Myb_DNA-bind_3"/>
    <property type="match status" value="1"/>
</dbReference>
<dbReference type="AlphaFoldDB" id="A0A843UQB6"/>
<evidence type="ECO:0000313" key="3">
    <source>
        <dbReference type="EMBL" id="MQL85668.1"/>
    </source>
</evidence>
<dbReference type="Proteomes" id="UP000652761">
    <property type="component" value="Unassembled WGS sequence"/>
</dbReference>